<feature type="transmembrane region" description="Helical" evidence="6">
    <location>
        <begin position="167"/>
        <end position="184"/>
    </location>
</feature>
<dbReference type="InterPro" id="IPR006214">
    <property type="entry name" value="Bax_inhibitor_1-related"/>
</dbReference>
<feature type="transmembrane region" description="Helical" evidence="6">
    <location>
        <begin position="59"/>
        <end position="77"/>
    </location>
</feature>
<dbReference type="CDD" id="cd10432">
    <property type="entry name" value="BI-1-like_bacterial"/>
    <property type="match status" value="1"/>
</dbReference>
<dbReference type="AlphaFoldDB" id="F3Z3M8"/>
<dbReference type="Proteomes" id="UP000007844">
    <property type="component" value="Chromosome"/>
</dbReference>
<keyword evidence="4 6" id="KW-1133">Transmembrane helix</keyword>
<evidence type="ECO:0000313" key="7">
    <source>
        <dbReference type="EMBL" id="EGJ50400.1"/>
    </source>
</evidence>
<evidence type="ECO:0000256" key="4">
    <source>
        <dbReference type="ARBA" id="ARBA00022989"/>
    </source>
</evidence>
<evidence type="ECO:0000313" key="8">
    <source>
        <dbReference type="Proteomes" id="UP000007844"/>
    </source>
</evidence>
<dbReference type="GO" id="GO:0005886">
    <property type="term" value="C:plasma membrane"/>
    <property type="evidence" value="ECO:0007669"/>
    <property type="project" value="TreeGrafter"/>
</dbReference>
<dbReference type="Pfam" id="PF01027">
    <property type="entry name" value="Bax1-I"/>
    <property type="match status" value="1"/>
</dbReference>
<keyword evidence="5 6" id="KW-0472">Membrane</keyword>
<evidence type="ECO:0000256" key="1">
    <source>
        <dbReference type="ARBA" id="ARBA00004141"/>
    </source>
</evidence>
<protein>
    <submittedName>
        <fullName evidence="7">Uncharacterized protein</fullName>
    </submittedName>
</protein>
<evidence type="ECO:0000256" key="3">
    <source>
        <dbReference type="ARBA" id="ARBA00022692"/>
    </source>
</evidence>
<name>F3Z3M8_DESAF</name>
<dbReference type="PANTHER" id="PTHR23291:SF50">
    <property type="entry name" value="PROTEIN LIFEGUARD 4"/>
    <property type="match status" value="1"/>
</dbReference>
<dbReference type="HOGENOM" id="CLU_058671_1_0_7"/>
<dbReference type="EMBL" id="CP003221">
    <property type="protein sequence ID" value="EGJ50400.1"/>
    <property type="molecule type" value="Genomic_DNA"/>
</dbReference>
<feature type="transmembrane region" description="Helical" evidence="6">
    <location>
        <begin position="215"/>
        <end position="231"/>
    </location>
</feature>
<accession>F3Z3M8</accession>
<dbReference type="RefSeq" id="WP_014260145.1">
    <property type="nucleotide sequence ID" value="NC_016629.1"/>
</dbReference>
<sequence>MANYGSMPRTQARAEVMNAFMRGVYGWMTAGLGVTAVLAFLVATSPTLAQLFWGNSILLIGIIIAEVGLVFAISGAIHRMSAGTATSLFLLYSALNGITLSVIFAAYAPAAIFKAFVTTAGMFGAMSIYGLTTKKDLTSWGSFLFMGLIGVFIAMIVNIFLQSPVMHFVISLVGVIVFTGLTAYDTQQLRVMGESAPYGDATAIRRGSILGALRLYLDFINLFLMLLRLFGGSRE</sequence>
<evidence type="ECO:0000256" key="5">
    <source>
        <dbReference type="ARBA" id="ARBA00023136"/>
    </source>
</evidence>
<reference evidence="7 8" key="1">
    <citation type="journal article" date="2011" name="J. Bacteriol.">
        <title>Genome sequence of the mercury-methylating and pleomorphic Desulfovibrio africanus Strain Walvis Bay.</title>
        <authorList>
            <person name="Brown S.D."/>
            <person name="Wall J.D."/>
            <person name="Kucken A.M."/>
            <person name="Gilmour C.C."/>
            <person name="Podar M."/>
            <person name="Brandt C.C."/>
            <person name="Teshima H."/>
            <person name="Detter J.C."/>
            <person name="Han C.S."/>
            <person name="Land M.L."/>
            <person name="Lucas S."/>
            <person name="Han J."/>
            <person name="Pennacchio L."/>
            <person name="Nolan M."/>
            <person name="Pitluck S."/>
            <person name="Woyke T."/>
            <person name="Goodwin L."/>
            <person name="Palumbo A.V."/>
            <person name="Elias D.A."/>
        </authorList>
    </citation>
    <scope>NUCLEOTIDE SEQUENCE [LARGE SCALE GENOMIC DNA]</scope>
    <source>
        <strain evidence="7 8">Walvis Bay</strain>
    </source>
</reference>
<comment type="subcellular location">
    <subcellularLocation>
        <location evidence="1">Membrane</location>
        <topology evidence="1">Multi-pass membrane protein</topology>
    </subcellularLocation>
</comment>
<feature type="transmembrane region" description="Helical" evidence="6">
    <location>
        <begin position="89"/>
        <end position="107"/>
    </location>
</feature>
<dbReference type="eggNOG" id="COG0670">
    <property type="taxonomic scope" value="Bacteria"/>
</dbReference>
<keyword evidence="8" id="KW-1185">Reference proteome</keyword>
<feature type="transmembrane region" description="Helical" evidence="6">
    <location>
        <begin position="143"/>
        <end position="161"/>
    </location>
</feature>
<dbReference type="STRING" id="690850.Desaf_2071"/>
<evidence type="ECO:0000256" key="2">
    <source>
        <dbReference type="ARBA" id="ARBA00010350"/>
    </source>
</evidence>
<feature type="transmembrane region" description="Helical" evidence="6">
    <location>
        <begin position="113"/>
        <end position="131"/>
    </location>
</feature>
<keyword evidence="3 6" id="KW-0812">Transmembrane</keyword>
<organism evidence="7 8">
    <name type="scientific">Desulfocurvibacter africanus subsp. africanus str. Walvis Bay</name>
    <dbReference type="NCBI Taxonomy" id="690850"/>
    <lineage>
        <taxon>Bacteria</taxon>
        <taxon>Pseudomonadati</taxon>
        <taxon>Thermodesulfobacteriota</taxon>
        <taxon>Desulfovibrionia</taxon>
        <taxon>Desulfovibrionales</taxon>
        <taxon>Desulfovibrionaceae</taxon>
        <taxon>Desulfocurvibacter</taxon>
    </lineage>
</organism>
<dbReference type="PANTHER" id="PTHR23291">
    <property type="entry name" value="BAX INHIBITOR-RELATED"/>
    <property type="match status" value="1"/>
</dbReference>
<comment type="similarity">
    <text evidence="2 6">Belongs to the BI1 family.</text>
</comment>
<evidence type="ECO:0000256" key="6">
    <source>
        <dbReference type="RuleBase" id="RU004379"/>
    </source>
</evidence>
<proteinExistence type="inferred from homology"/>
<gene>
    <name evidence="7" type="ORF">Desaf_2071</name>
</gene>
<dbReference type="KEGG" id="daf:Desaf_2071"/>